<dbReference type="Pfam" id="PF16976">
    <property type="entry name" value="RcpC"/>
    <property type="match status" value="1"/>
</dbReference>
<evidence type="ECO:0000313" key="7">
    <source>
        <dbReference type="Proteomes" id="UP000671910"/>
    </source>
</evidence>
<keyword evidence="2" id="KW-0732">Signal</keyword>
<dbReference type="Pfam" id="PF08666">
    <property type="entry name" value="SAF"/>
    <property type="match status" value="1"/>
</dbReference>
<proteinExistence type="predicted"/>
<dbReference type="EMBL" id="CP072829">
    <property type="protein sequence ID" value="QTU83917.1"/>
    <property type="molecule type" value="Genomic_DNA"/>
</dbReference>
<dbReference type="RefSeq" id="WP_165058759.1">
    <property type="nucleotide sequence ID" value="NZ_CP072829.1"/>
</dbReference>
<gene>
    <name evidence="5" type="primary">cpaB</name>
    <name evidence="4" type="ORF">GMI68_04595</name>
    <name evidence="5" type="ORF">J7S26_05970</name>
</gene>
<evidence type="ECO:0000313" key="5">
    <source>
        <dbReference type="EMBL" id="QTU83917.1"/>
    </source>
</evidence>
<name>A0A9E6SU52_9ACTN</name>
<reference evidence="5" key="2">
    <citation type="submission" date="2021-04" db="EMBL/GenBank/DDBJ databases">
        <title>Novel species in family Eggerthellaceae.</title>
        <authorList>
            <person name="Zhang G."/>
        </authorList>
    </citation>
    <scope>NUCLEOTIDE SEQUENCE</scope>
    <source>
        <strain evidence="5">Zg-886</strain>
    </source>
</reference>
<dbReference type="InterPro" id="IPR031571">
    <property type="entry name" value="RcpC_dom"/>
</dbReference>
<dbReference type="EMBL" id="WPCR01000005">
    <property type="protein sequence ID" value="NHM14048.1"/>
    <property type="molecule type" value="Genomic_DNA"/>
</dbReference>
<evidence type="ECO:0000313" key="4">
    <source>
        <dbReference type="EMBL" id="NHM14048.1"/>
    </source>
</evidence>
<reference evidence="4 6" key="1">
    <citation type="submission" date="2019-11" db="EMBL/GenBank/DDBJ databases">
        <title>Eggerthellaceae novel genus isolated from the rectal contents of marmort.</title>
        <authorList>
            <person name="Zhang G."/>
        </authorList>
    </citation>
    <scope>NUCLEOTIDE SEQUENCE [LARGE SCALE GENOMIC DNA]</scope>
    <source>
        <strain evidence="4">Zg-886</strain>
        <strain evidence="6">zg-886</strain>
    </source>
</reference>
<feature type="signal peptide" evidence="2">
    <location>
        <begin position="1"/>
        <end position="23"/>
    </location>
</feature>
<feature type="chain" id="PRO_5039403644" evidence="2">
    <location>
        <begin position="24"/>
        <end position="237"/>
    </location>
</feature>
<feature type="domain" description="SAF" evidence="3">
    <location>
        <begin position="48"/>
        <end position="110"/>
    </location>
</feature>
<evidence type="ECO:0000313" key="6">
    <source>
        <dbReference type="Proteomes" id="UP000636394"/>
    </source>
</evidence>
<dbReference type="KEGG" id="ebz:J7S26_05970"/>
<dbReference type="AlphaFoldDB" id="A0A9E6SU52"/>
<organism evidence="5 7">
    <name type="scientific">Xiamenia xianingshaonis</name>
    <dbReference type="NCBI Taxonomy" id="2682776"/>
    <lineage>
        <taxon>Bacteria</taxon>
        <taxon>Bacillati</taxon>
        <taxon>Actinomycetota</taxon>
        <taxon>Coriobacteriia</taxon>
        <taxon>Eggerthellales</taxon>
        <taxon>Eggerthellaceae</taxon>
        <taxon>Xiamenia</taxon>
    </lineage>
</organism>
<feature type="compositionally biased region" description="Gly residues" evidence="1">
    <location>
        <begin position="213"/>
        <end position="222"/>
    </location>
</feature>
<keyword evidence="6" id="KW-1185">Reference proteome</keyword>
<protein>
    <submittedName>
        <fullName evidence="5">Flp pilus assembly protein CpaB</fullName>
    </submittedName>
</protein>
<evidence type="ECO:0000256" key="1">
    <source>
        <dbReference type="SAM" id="MobiDB-lite"/>
    </source>
</evidence>
<accession>A0A9E6SU52</accession>
<dbReference type="SMART" id="SM00858">
    <property type="entry name" value="SAF"/>
    <property type="match status" value="1"/>
</dbReference>
<dbReference type="Proteomes" id="UP000671910">
    <property type="component" value="Chromosome"/>
</dbReference>
<dbReference type="NCBIfam" id="TIGR03177">
    <property type="entry name" value="pilus_cpaB"/>
    <property type="match status" value="1"/>
</dbReference>
<sequence>MKRNKTTIAGVCCALLCALCVIAYTAQVKSSVEADRAEALARYGGEQVEVCVALRDVSPGETVDSRSVESRLWVADLLPDGAVRDLATVAGKKATAAIYEGEVLSEYRFDTAGSTLDVPEGFVAVSVPAQEVNAVGGAVAQGSRVDMYATGAAATELLAENVLVLSTSTMVQDGLSASSVAWVTLAVAPELVQEVVAAAESAQLYFSLPSQGGAQGGDGGAAGPSFEGPILGQDDAS</sequence>
<dbReference type="InterPro" id="IPR013974">
    <property type="entry name" value="SAF"/>
</dbReference>
<dbReference type="InterPro" id="IPR017592">
    <property type="entry name" value="Pilus_assmbl_Flp-typ_CpaB"/>
</dbReference>
<evidence type="ECO:0000259" key="3">
    <source>
        <dbReference type="SMART" id="SM00858"/>
    </source>
</evidence>
<evidence type="ECO:0000256" key="2">
    <source>
        <dbReference type="SAM" id="SignalP"/>
    </source>
</evidence>
<dbReference type="Proteomes" id="UP000636394">
    <property type="component" value="Unassembled WGS sequence"/>
</dbReference>
<feature type="region of interest" description="Disordered" evidence="1">
    <location>
        <begin position="212"/>
        <end position="237"/>
    </location>
</feature>
<dbReference type="CDD" id="cd11614">
    <property type="entry name" value="SAF_CpaB_FlgA_like"/>
    <property type="match status" value="1"/>
</dbReference>